<dbReference type="InterPro" id="IPR049458">
    <property type="entry name" value="EpsG-like"/>
</dbReference>
<keyword evidence="1" id="KW-0472">Membrane</keyword>
<keyword evidence="1" id="KW-0812">Transmembrane</keyword>
<evidence type="ECO:0000256" key="1">
    <source>
        <dbReference type="SAM" id="Phobius"/>
    </source>
</evidence>
<evidence type="ECO:0000313" key="2">
    <source>
        <dbReference type="EMBL" id="BBM62734.1"/>
    </source>
</evidence>
<sequence length="370" mass="42909">MEYILLCFWLAISCCSVNVSLSKINILLIFIFLSGAYSWGYDWIRYREYYENVFLISELVTWIYEPGFTFILFVNKLLNLDYHWVVVTCTLILSVNVYKYIKVKNHPNFCLLFVFSIFGFMEFAEQIRQGVAISFILLAVDNLLGKKNKKFIFYVICAAMFHISAIVCLLFLYLVKLLDRKNKTFIMLSLIILGGVSVIAFNALINNIDFLGVSGFIATKLKGYAESDGSESGILSAGLLLNIMVIVICLLSIQGRHLKYYLSSVFSFFVIQSKIVSIAYRFSYYGYAFIYESFEWLYMANKGRLFNKLAMIIVLLVFAFKPLLNPVYLDMFNDYHFFWFGFLDTLPDVNITQVKRCSTLLNHGIQYCRR</sequence>
<dbReference type="Pfam" id="PF14897">
    <property type="entry name" value="EpsG"/>
    <property type="match status" value="1"/>
</dbReference>
<feature type="transmembrane region" description="Helical" evidence="1">
    <location>
        <begin position="185"/>
        <end position="205"/>
    </location>
</feature>
<accession>A0A5A4U7C6</accession>
<keyword evidence="1" id="KW-1133">Transmembrane helix</keyword>
<proteinExistence type="predicted"/>
<name>A0A5A4U7C6_ESCAL</name>
<feature type="transmembrane region" description="Helical" evidence="1">
    <location>
        <begin position="53"/>
        <end position="74"/>
    </location>
</feature>
<feature type="transmembrane region" description="Helical" evidence="1">
    <location>
        <begin position="151"/>
        <end position="173"/>
    </location>
</feature>
<gene>
    <name evidence="2" type="primary">wzy</name>
</gene>
<reference evidence="2" key="1">
    <citation type="submission" date="2019-07" db="EMBL/GenBank/DDBJ databases">
        <title>Overview of O-antigen diversity of Escherichia albertii, an emerging enteropathogen; genetic structure, serology, and development of O-genotyping method.</title>
        <authorList>
            <person name="Ooka T."/>
            <person name="Seto K."/>
            <person name="Ogura Y."/>
            <person name="Iguchi A."/>
            <person name="Imura N."/>
            <person name="Honda M."/>
            <person name="Etoh Y."/>
            <person name="Ikeda T."/>
            <person name="Sugitani W."/>
            <person name="Konno T."/>
            <person name="Kawano K."/>
            <person name="Kudo Y."/>
            <person name="Murakami K."/>
            <person name="Hayashi T."/>
            <person name="Nishi J."/>
        </authorList>
    </citation>
    <scope>NUCLEOTIDE SEQUENCE</scope>
    <source>
        <strain evidence="2">ZZG 12-3</strain>
    </source>
</reference>
<feature type="transmembrane region" description="Helical" evidence="1">
    <location>
        <begin position="110"/>
        <end position="139"/>
    </location>
</feature>
<feature type="transmembrane region" description="Helical" evidence="1">
    <location>
        <begin position="80"/>
        <end position="98"/>
    </location>
</feature>
<protein>
    <submittedName>
        <fullName evidence="2">O-antigen polymerase</fullName>
    </submittedName>
</protein>
<dbReference type="RefSeq" id="WP_149540368.1">
    <property type="nucleotide sequence ID" value="NZ_BJWO01000025.1"/>
</dbReference>
<feature type="transmembrane region" description="Helical" evidence="1">
    <location>
        <begin position="234"/>
        <end position="253"/>
    </location>
</feature>
<feature type="transmembrane region" description="Helical" evidence="1">
    <location>
        <begin position="305"/>
        <end position="324"/>
    </location>
</feature>
<feature type="transmembrane region" description="Helical" evidence="1">
    <location>
        <begin position="26"/>
        <end position="44"/>
    </location>
</feature>
<organism evidence="2">
    <name type="scientific">Escherichia albertii</name>
    <dbReference type="NCBI Taxonomy" id="208962"/>
    <lineage>
        <taxon>Bacteria</taxon>
        <taxon>Pseudomonadati</taxon>
        <taxon>Pseudomonadota</taxon>
        <taxon>Gammaproteobacteria</taxon>
        <taxon>Enterobacterales</taxon>
        <taxon>Enterobacteriaceae</taxon>
        <taxon>Escherichia</taxon>
    </lineage>
</organism>
<dbReference type="EMBL" id="LC494333">
    <property type="protein sequence ID" value="BBM62734.1"/>
    <property type="molecule type" value="Genomic_DNA"/>
</dbReference>
<feature type="transmembrane region" description="Helical" evidence="1">
    <location>
        <begin position="260"/>
        <end position="285"/>
    </location>
</feature>
<dbReference type="AlphaFoldDB" id="A0A5A4U7C6"/>